<dbReference type="Proteomes" id="UP000762676">
    <property type="component" value="Unassembled WGS sequence"/>
</dbReference>
<evidence type="ECO:0000313" key="3">
    <source>
        <dbReference type="Proteomes" id="UP000762676"/>
    </source>
</evidence>
<keyword evidence="3" id="KW-1185">Reference proteome</keyword>
<name>A0AAV4ERH1_9GAST</name>
<comment type="caution">
    <text evidence="2">The sequence shown here is derived from an EMBL/GenBank/DDBJ whole genome shotgun (WGS) entry which is preliminary data.</text>
</comment>
<gene>
    <name evidence="2" type="ORF">ElyMa_001887000</name>
</gene>
<dbReference type="EMBL" id="BMAT01003824">
    <property type="protein sequence ID" value="GFR63063.1"/>
    <property type="molecule type" value="Genomic_DNA"/>
</dbReference>
<organism evidence="2 3">
    <name type="scientific">Elysia marginata</name>
    <dbReference type="NCBI Taxonomy" id="1093978"/>
    <lineage>
        <taxon>Eukaryota</taxon>
        <taxon>Metazoa</taxon>
        <taxon>Spiralia</taxon>
        <taxon>Lophotrochozoa</taxon>
        <taxon>Mollusca</taxon>
        <taxon>Gastropoda</taxon>
        <taxon>Heterobranchia</taxon>
        <taxon>Euthyneura</taxon>
        <taxon>Panpulmonata</taxon>
        <taxon>Sacoglossa</taxon>
        <taxon>Placobranchoidea</taxon>
        <taxon>Plakobranchidae</taxon>
        <taxon>Elysia</taxon>
    </lineage>
</organism>
<evidence type="ECO:0000256" key="1">
    <source>
        <dbReference type="SAM" id="MobiDB-lite"/>
    </source>
</evidence>
<feature type="region of interest" description="Disordered" evidence="1">
    <location>
        <begin position="1"/>
        <end position="50"/>
    </location>
</feature>
<dbReference type="AlphaFoldDB" id="A0AAV4ERH1"/>
<proteinExistence type="predicted"/>
<reference evidence="2 3" key="1">
    <citation type="journal article" date="2021" name="Elife">
        <title>Chloroplast acquisition without the gene transfer in kleptoplastic sea slugs, Plakobranchus ocellatus.</title>
        <authorList>
            <person name="Maeda T."/>
            <person name="Takahashi S."/>
            <person name="Yoshida T."/>
            <person name="Shimamura S."/>
            <person name="Takaki Y."/>
            <person name="Nagai Y."/>
            <person name="Toyoda A."/>
            <person name="Suzuki Y."/>
            <person name="Arimoto A."/>
            <person name="Ishii H."/>
            <person name="Satoh N."/>
            <person name="Nishiyama T."/>
            <person name="Hasebe M."/>
            <person name="Maruyama T."/>
            <person name="Minagawa J."/>
            <person name="Obokata J."/>
            <person name="Shigenobu S."/>
        </authorList>
    </citation>
    <scope>NUCLEOTIDE SEQUENCE [LARGE SCALE GENOMIC DNA]</scope>
</reference>
<sequence>MTSSRHKGRLQNGALSWTGEGGGGRRWGGMGSGRVRVRSPLHESKTDSPGLIDIDRLQNVSGVLQVSSHVYFVQVLALQASRQVP</sequence>
<feature type="compositionally biased region" description="Gly residues" evidence="1">
    <location>
        <begin position="19"/>
        <end position="32"/>
    </location>
</feature>
<evidence type="ECO:0000313" key="2">
    <source>
        <dbReference type="EMBL" id="GFR63063.1"/>
    </source>
</evidence>
<accession>A0AAV4ERH1</accession>
<protein>
    <submittedName>
        <fullName evidence="2">Uncharacterized protein</fullName>
    </submittedName>
</protein>